<protein>
    <submittedName>
        <fullName evidence="1">Uncharacterized protein</fullName>
    </submittedName>
</protein>
<reference evidence="1 2" key="1">
    <citation type="submission" date="2019-10" db="EMBL/GenBank/DDBJ databases">
        <title>Actinomadura rubteroloni sp. nov. and Actinomadura macrotermitis sp. nov., isolated from the gut of fungus growing-termite Macrotermes natalensis.</title>
        <authorList>
            <person name="Benndorf R."/>
            <person name="Martin K."/>
            <person name="Kuefner M."/>
            <person name="De Beer W."/>
            <person name="Kaster A.-K."/>
            <person name="Vollmers J."/>
            <person name="Poulsen M."/>
            <person name="Beemelmanns C."/>
        </authorList>
    </citation>
    <scope>NUCLEOTIDE SEQUENCE [LARGE SCALE GENOMIC DNA]</scope>
    <source>
        <strain evidence="1 2">RB68</strain>
    </source>
</reference>
<proteinExistence type="predicted"/>
<keyword evidence="2" id="KW-1185">Reference proteome</keyword>
<name>A0A7K0BT27_9ACTN</name>
<organism evidence="1 2">
    <name type="scientific">Actinomadura macrotermitis</name>
    <dbReference type="NCBI Taxonomy" id="2585200"/>
    <lineage>
        <taxon>Bacteria</taxon>
        <taxon>Bacillati</taxon>
        <taxon>Actinomycetota</taxon>
        <taxon>Actinomycetes</taxon>
        <taxon>Streptosporangiales</taxon>
        <taxon>Thermomonosporaceae</taxon>
        <taxon>Actinomadura</taxon>
    </lineage>
</organism>
<dbReference type="AlphaFoldDB" id="A0A7K0BT27"/>
<evidence type="ECO:0000313" key="1">
    <source>
        <dbReference type="EMBL" id="MQY04343.1"/>
    </source>
</evidence>
<comment type="caution">
    <text evidence="1">The sequence shown here is derived from an EMBL/GenBank/DDBJ whole genome shotgun (WGS) entry which is preliminary data.</text>
</comment>
<sequence length="198" mass="22658">MAPASSFPSSEDVRWDRFHEPGGRALIPADRPLLGWRWWAVSVPGDYGRDGARLVSPFVHDGNQHRWTEERDELHVWQPGTNTSRSDWCQEAGTRDAHVEHTAPQPWCTCGIRSMRYLEGLLAYYRSRRKRREVTLDAVARLASWGQVCGPCEDRDHADTVRAEFAEITGPVYLRDLRWANDIAAEYGTEVLPWDGPE</sequence>
<dbReference type="OrthoDB" id="4578861at2"/>
<dbReference type="Proteomes" id="UP000487268">
    <property type="component" value="Unassembled WGS sequence"/>
</dbReference>
<evidence type="ECO:0000313" key="2">
    <source>
        <dbReference type="Proteomes" id="UP000487268"/>
    </source>
</evidence>
<dbReference type="EMBL" id="WEGH01000002">
    <property type="protein sequence ID" value="MQY04343.1"/>
    <property type="molecule type" value="Genomic_DNA"/>
</dbReference>
<dbReference type="RefSeq" id="WP_153532605.1">
    <property type="nucleotide sequence ID" value="NZ_WEGH01000002.1"/>
</dbReference>
<accession>A0A7K0BT27</accession>
<gene>
    <name evidence="1" type="ORF">ACRB68_23960</name>
</gene>